<dbReference type="EMBL" id="GBXM01100541">
    <property type="protein sequence ID" value="JAH08036.1"/>
    <property type="molecule type" value="Transcribed_RNA"/>
</dbReference>
<reference evidence="1" key="1">
    <citation type="submission" date="2014-11" db="EMBL/GenBank/DDBJ databases">
        <authorList>
            <person name="Amaro Gonzalez C."/>
        </authorList>
    </citation>
    <scope>NUCLEOTIDE SEQUENCE</scope>
</reference>
<reference evidence="1" key="2">
    <citation type="journal article" date="2015" name="Fish Shellfish Immunol.">
        <title>Early steps in the European eel (Anguilla anguilla)-Vibrio vulnificus interaction in the gills: Role of the RtxA13 toxin.</title>
        <authorList>
            <person name="Callol A."/>
            <person name="Pajuelo D."/>
            <person name="Ebbesson L."/>
            <person name="Teles M."/>
            <person name="MacKenzie S."/>
            <person name="Amaro C."/>
        </authorList>
    </citation>
    <scope>NUCLEOTIDE SEQUENCE</scope>
</reference>
<organism evidence="1">
    <name type="scientific">Anguilla anguilla</name>
    <name type="common">European freshwater eel</name>
    <name type="synonym">Muraena anguilla</name>
    <dbReference type="NCBI Taxonomy" id="7936"/>
    <lineage>
        <taxon>Eukaryota</taxon>
        <taxon>Metazoa</taxon>
        <taxon>Chordata</taxon>
        <taxon>Craniata</taxon>
        <taxon>Vertebrata</taxon>
        <taxon>Euteleostomi</taxon>
        <taxon>Actinopterygii</taxon>
        <taxon>Neopterygii</taxon>
        <taxon>Teleostei</taxon>
        <taxon>Anguilliformes</taxon>
        <taxon>Anguillidae</taxon>
        <taxon>Anguilla</taxon>
    </lineage>
</organism>
<dbReference type="AlphaFoldDB" id="A0A0E9PTS1"/>
<evidence type="ECO:0000313" key="1">
    <source>
        <dbReference type="EMBL" id="JAH08036.1"/>
    </source>
</evidence>
<sequence>MGPCLHFNPEAVHAYSLVSIRITGEDVSLSRPSSSSHSSADLFAFLSPQI</sequence>
<protein>
    <submittedName>
        <fullName evidence="1">Uncharacterized protein</fullName>
    </submittedName>
</protein>
<accession>A0A0E9PTS1</accession>
<proteinExistence type="predicted"/>
<name>A0A0E9PTS1_ANGAN</name>